<evidence type="ECO:0000256" key="2">
    <source>
        <dbReference type="ARBA" id="ARBA00022737"/>
    </source>
</evidence>
<proteinExistence type="predicted"/>
<dbReference type="Proteomes" id="UP000648722">
    <property type="component" value="Unassembled WGS sequence"/>
</dbReference>
<keyword evidence="6" id="KW-1185">Reference proteome</keyword>
<dbReference type="Pfam" id="PF00545">
    <property type="entry name" value="Ribonuclease"/>
    <property type="match status" value="1"/>
</dbReference>
<keyword evidence="3" id="KW-0378">Hydrolase</keyword>
<gene>
    <name evidence="5" type="ORF">GCM10007420_27300</name>
</gene>
<dbReference type="Pfam" id="PF05593">
    <property type="entry name" value="RHS_repeat"/>
    <property type="match status" value="1"/>
</dbReference>
<keyword evidence="1" id="KW-0540">Nuclease</keyword>
<accession>A0ABQ1Y1Y2</accession>
<reference evidence="6" key="1">
    <citation type="journal article" date="2019" name="Int. J. Syst. Evol. Microbiol.">
        <title>The Global Catalogue of Microorganisms (GCM) 10K type strain sequencing project: providing services to taxonomists for standard genome sequencing and annotation.</title>
        <authorList>
            <consortium name="The Broad Institute Genomics Platform"/>
            <consortium name="The Broad Institute Genome Sequencing Center for Infectious Disease"/>
            <person name="Wu L."/>
            <person name="Ma J."/>
        </authorList>
    </citation>
    <scope>NUCLEOTIDE SEQUENCE [LARGE SCALE GENOMIC DNA]</scope>
    <source>
        <strain evidence="6">CGMCC 1.12766</strain>
    </source>
</reference>
<dbReference type="InterPro" id="IPR056823">
    <property type="entry name" value="TEN-like_YD-shell"/>
</dbReference>
<dbReference type="InterPro" id="IPR000026">
    <property type="entry name" value="N1-like"/>
</dbReference>
<dbReference type="PRINTS" id="PR00394">
    <property type="entry name" value="RHSPROTEIN"/>
</dbReference>
<keyword evidence="2" id="KW-0677">Repeat</keyword>
<dbReference type="PANTHER" id="PTHR32305:SF15">
    <property type="entry name" value="PROTEIN RHSA-RELATED"/>
    <property type="match status" value="1"/>
</dbReference>
<dbReference type="InterPro" id="IPR006530">
    <property type="entry name" value="YD"/>
</dbReference>
<name>A0ABQ1Y1Y2_9PROT</name>
<dbReference type="SUPFAM" id="SSF53933">
    <property type="entry name" value="Microbial ribonucleases"/>
    <property type="match status" value="1"/>
</dbReference>
<evidence type="ECO:0000256" key="3">
    <source>
        <dbReference type="ARBA" id="ARBA00022801"/>
    </source>
</evidence>
<dbReference type="Gene3D" id="2.180.10.10">
    <property type="entry name" value="RHS repeat-associated core"/>
    <property type="match status" value="2"/>
</dbReference>
<dbReference type="Gene3D" id="3.10.450.30">
    <property type="entry name" value="Microbial ribonucleases"/>
    <property type="match status" value="1"/>
</dbReference>
<dbReference type="NCBIfam" id="TIGR03696">
    <property type="entry name" value="Rhs_assc_core"/>
    <property type="match status" value="1"/>
</dbReference>
<evidence type="ECO:0000259" key="4">
    <source>
        <dbReference type="Pfam" id="PF25023"/>
    </source>
</evidence>
<sequence>MLRENGASSGIGVLAAYAYDNLGRVTSLTRGNGVVTGFDYDAAGRLSELTQDLSGTANDQTLSFTYNAAGQIASRTMANDIYAFTGHANQDVTVTVDGLNRFLSGGGVTYSYDDRGNMTADGVRAYAYDFDNRLTSVTGGGTGDVALTYDPAGRLYQTAQVSGATTRFLYDGANLIGEYNASNALLRRYVQGPGLDAPLVRYDGAGTSNRRWLITDERGSVVAETNASGAAVQINTYDEYGMPGSGNTSRFGYTGQMWIAEIGLYHYRNRVYNPSVGRFMQTDPIGQQGGMNLYAYVGNDPINYTDPWGLSRLPRYDQCISDKQGGHTTFDCWNNRSVSGNLASLSWGAGGYPHMDGGGGSSSGGIGIGANAGGQQGENPCEFNLYAEVPTDDQYGLPPNAPPLNANPLLWSAINDAFNRMSENRPLFQQDGSLFENRRSVLPPGNYEEWTVVDPALAHTVGPDGMPYRGAHRLVVDRSQGTVYYTGEHYRPGSFVRLHHGARVSRCR</sequence>
<evidence type="ECO:0000313" key="5">
    <source>
        <dbReference type="EMBL" id="GGH09043.1"/>
    </source>
</evidence>
<dbReference type="InterPro" id="IPR016191">
    <property type="entry name" value="Ribonuclease/ribotoxin"/>
</dbReference>
<dbReference type="InterPro" id="IPR022385">
    <property type="entry name" value="Rhs_assc_core"/>
</dbReference>
<dbReference type="InterPro" id="IPR031325">
    <property type="entry name" value="RHS_repeat"/>
</dbReference>
<evidence type="ECO:0000313" key="6">
    <source>
        <dbReference type="Proteomes" id="UP000648722"/>
    </source>
</evidence>
<dbReference type="NCBIfam" id="TIGR01643">
    <property type="entry name" value="YD_repeat_2x"/>
    <property type="match status" value="1"/>
</dbReference>
<dbReference type="EMBL" id="BMFS01000020">
    <property type="protein sequence ID" value="GGH09043.1"/>
    <property type="molecule type" value="Genomic_DNA"/>
</dbReference>
<evidence type="ECO:0000256" key="1">
    <source>
        <dbReference type="ARBA" id="ARBA00022722"/>
    </source>
</evidence>
<feature type="domain" description="Teneurin-like YD-shell" evidence="4">
    <location>
        <begin position="60"/>
        <end position="302"/>
    </location>
</feature>
<dbReference type="PANTHER" id="PTHR32305">
    <property type="match status" value="1"/>
</dbReference>
<dbReference type="Pfam" id="PF25023">
    <property type="entry name" value="TEN_YD-shell"/>
    <property type="match status" value="1"/>
</dbReference>
<protein>
    <recommendedName>
        <fullName evidence="4">Teneurin-like YD-shell domain-containing protein</fullName>
    </recommendedName>
</protein>
<dbReference type="InterPro" id="IPR050708">
    <property type="entry name" value="T6SS_VgrG/RHS"/>
</dbReference>
<organism evidence="5 6">
    <name type="scientific">Glycocaulis albus</name>
    <dbReference type="NCBI Taxonomy" id="1382801"/>
    <lineage>
        <taxon>Bacteria</taxon>
        <taxon>Pseudomonadati</taxon>
        <taxon>Pseudomonadota</taxon>
        <taxon>Alphaproteobacteria</taxon>
        <taxon>Maricaulales</taxon>
        <taxon>Maricaulaceae</taxon>
        <taxon>Glycocaulis</taxon>
    </lineage>
</organism>
<comment type="caution">
    <text evidence="5">The sequence shown here is derived from an EMBL/GenBank/DDBJ whole genome shotgun (WGS) entry which is preliminary data.</text>
</comment>